<reference evidence="1" key="1">
    <citation type="submission" date="2018-05" db="EMBL/GenBank/DDBJ databases">
        <authorList>
            <person name="Datahose"/>
        </authorList>
    </citation>
    <scope>NUCLEOTIDE SEQUENCE</scope>
</reference>
<dbReference type="AlphaFoldDB" id="A0A3P8QXB4"/>
<dbReference type="GO" id="GO:0003676">
    <property type="term" value="F:nucleic acid binding"/>
    <property type="evidence" value="ECO:0007669"/>
    <property type="project" value="InterPro"/>
</dbReference>
<protein>
    <recommendedName>
        <fullName evidence="3">Tc1-like transposase DDE domain-containing protein</fullName>
    </recommendedName>
</protein>
<evidence type="ECO:0000313" key="2">
    <source>
        <dbReference type="Proteomes" id="UP000265100"/>
    </source>
</evidence>
<name>A0A3P8QXB4_ASTCA</name>
<accession>A0A3P8QXB4</accession>
<reference evidence="1" key="2">
    <citation type="submission" date="2025-08" db="UniProtKB">
        <authorList>
            <consortium name="Ensembl"/>
        </authorList>
    </citation>
    <scope>IDENTIFICATION</scope>
</reference>
<keyword evidence="2" id="KW-1185">Reference proteome</keyword>
<evidence type="ECO:0000313" key="1">
    <source>
        <dbReference type="Ensembl" id="ENSACLP00000034173.2"/>
    </source>
</evidence>
<dbReference type="STRING" id="8154.ENSACLP00000034173"/>
<dbReference type="GeneTree" id="ENSGT01030000234970"/>
<reference evidence="1" key="3">
    <citation type="submission" date="2025-09" db="UniProtKB">
        <authorList>
            <consortium name="Ensembl"/>
        </authorList>
    </citation>
    <scope>IDENTIFICATION</scope>
</reference>
<dbReference type="InterPro" id="IPR036397">
    <property type="entry name" value="RNaseH_sf"/>
</dbReference>
<dbReference type="OMA" id="IQKIQFA"/>
<dbReference type="Bgee" id="ENSACLG00000023134">
    <property type="expression patterns" value="Expressed in brain"/>
</dbReference>
<dbReference type="Gene3D" id="3.30.420.10">
    <property type="entry name" value="Ribonuclease H-like superfamily/Ribonuclease H"/>
    <property type="match status" value="1"/>
</dbReference>
<evidence type="ECO:0008006" key="3">
    <source>
        <dbReference type="Google" id="ProtNLM"/>
    </source>
</evidence>
<organism evidence="1 2">
    <name type="scientific">Astatotilapia calliptera</name>
    <name type="common">Eastern happy</name>
    <name type="synonym">Chromis callipterus</name>
    <dbReference type="NCBI Taxonomy" id="8154"/>
    <lineage>
        <taxon>Eukaryota</taxon>
        <taxon>Metazoa</taxon>
        <taxon>Chordata</taxon>
        <taxon>Craniata</taxon>
        <taxon>Vertebrata</taxon>
        <taxon>Euteleostomi</taxon>
        <taxon>Actinopterygii</taxon>
        <taxon>Neopterygii</taxon>
        <taxon>Teleostei</taxon>
        <taxon>Neoteleostei</taxon>
        <taxon>Acanthomorphata</taxon>
        <taxon>Ovalentaria</taxon>
        <taxon>Cichlomorphae</taxon>
        <taxon>Cichliformes</taxon>
        <taxon>Cichlidae</taxon>
        <taxon>African cichlids</taxon>
        <taxon>Pseudocrenilabrinae</taxon>
        <taxon>Haplochromini</taxon>
        <taxon>Astatotilapia</taxon>
    </lineage>
</organism>
<dbReference type="Proteomes" id="UP000265100">
    <property type="component" value="Chromosome 14"/>
</dbReference>
<dbReference type="Ensembl" id="ENSACLT00000034983.2">
    <property type="protein sequence ID" value="ENSACLP00000034173.2"/>
    <property type="gene ID" value="ENSACLG00000023134.2"/>
</dbReference>
<proteinExistence type="predicted"/>
<sequence length="106" mass="12197">FFNLILQSYNLRKEEDVAHGILSENLTKKWRNILWTESLDLNPTENLWGGIKNAVSEAKPRNAEELWKAVKSSWAGIPVYTCQKLVDSVQHRCEAVLKNSGYTTKY</sequence>